<dbReference type="RefSeq" id="WP_354312986.1">
    <property type="nucleotide sequence ID" value="NZ_JBEPME010000002.1"/>
</dbReference>
<dbReference type="EMBL" id="JBEPME010000002">
    <property type="protein sequence ID" value="MET3656873.1"/>
    <property type="molecule type" value="Genomic_DNA"/>
</dbReference>
<gene>
    <name evidence="2" type="ORF">ABIC55_001960</name>
</gene>
<proteinExistence type="predicted"/>
<sequence>MIIRLTVNESNTYNEVEITINCPQIDNELERLIKQINQLHITLTGTKDGRTYSLLVDNLYYIESIDNRSFLYNEKDIYESDLKLYEIEKLLASTHFIRISKNLIVNTALIDSVRALFNGKFEASLMNSEKVIVNRHYVKSFKEKFLT</sequence>
<dbReference type="SMART" id="SM00850">
    <property type="entry name" value="LytTR"/>
    <property type="match status" value="1"/>
</dbReference>
<protein>
    <submittedName>
        <fullName evidence="2">DNA-binding LytR/AlgR family response regulator</fullName>
    </submittedName>
</protein>
<dbReference type="PROSITE" id="PS50930">
    <property type="entry name" value="HTH_LYTTR"/>
    <property type="match status" value="1"/>
</dbReference>
<comment type="caution">
    <text evidence="2">The sequence shown here is derived from an EMBL/GenBank/DDBJ whole genome shotgun (WGS) entry which is preliminary data.</text>
</comment>
<dbReference type="Proteomes" id="UP001549104">
    <property type="component" value="Unassembled WGS sequence"/>
</dbReference>
<organism evidence="2 3">
    <name type="scientific">Sporosarcina psychrophila</name>
    <name type="common">Bacillus psychrophilus</name>
    <dbReference type="NCBI Taxonomy" id="1476"/>
    <lineage>
        <taxon>Bacteria</taxon>
        <taxon>Bacillati</taxon>
        <taxon>Bacillota</taxon>
        <taxon>Bacilli</taxon>
        <taxon>Bacillales</taxon>
        <taxon>Caryophanaceae</taxon>
        <taxon>Sporosarcina</taxon>
    </lineage>
</organism>
<dbReference type="PANTHER" id="PTHR37299">
    <property type="entry name" value="TRANSCRIPTIONAL REGULATOR-RELATED"/>
    <property type="match status" value="1"/>
</dbReference>
<keyword evidence="2" id="KW-0238">DNA-binding</keyword>
<feature type="domain" description="HTH LytTR-type" evidence="1">
    <location>
        <begin position="43"/>
        <end position="147"/>
    </location>
</feature>
<evidence type="ECO:0000259" key="1">
    <source>
        <dbReference type="PROSITE" id="PS50930"/>
    </source>
</evidence>
<dbReference type="GO" id="GO:0003677">
    <property type="term" value="F:DNA binding"/>
    <property type="evidence" value="ECO:0007669"/>
    <property type="project" value="UniProtKB-KW"/>
</dbReference>
<keyword evidence="3" id="KW-1185">Reference proteome</keyword>
<dbReference type="InterPro" id="IPR007492">
    <property type="entry name" value="LytTR_DNA-bd_dom"/>
</dbReference>
<dbReference type="Gene3D" id="2.40.50.1020">
    <property type="entry name" value="LytTr DNA-binding domain"/>
    <property type="match status" value="1"/>
</dbReference>
<accession>A0ABV2KA27</accession>
<evidence type="ECO:0000313" key="2">
    <source>
        <dbReference type="EMBL" id="MET3656873.1"/>
    </source>
</evidence>
<dbReference type="PANTHER" id="PTHR37299:SF4">
    <property type="entry name" value="TRANSCRIPTIONAL REGULATOR"/>
    <property type="match status" value="1"/>
</dbReference>
<dbReference type="Pfam" id="PF04397">
    <property type="entry name" value="LytTR"/>
    <property type="match status" value="1"/>
</dbReference>
<evidence type="ECO:0000313" key="3">
    <source>
        <dbReference type="Proteomes" id="UP001549104"/>
    </source>
</evidence>
<name>A0ABV2KA27_SPOPS</name>
<reference evidence="2 3" key="1">
    <citation type="submission" date="2024-06" db="EMBL/GenBank/DDBJ databases">
        <title>Sorghum-associated microbial communities from plants grown in Nebraska, USA.</title>
        <authorList>
            <person name="Schachtman D."/>
        </authorList>
    </citation>
    <scope>NUCLEOTIDE SEQUENCE [LARGE SCALE GENOMIC DNA]</scope>
    <source>
        <strain evidence="2 3">1288</strain>
    </source>
</reference>
<dbReference type="InterPro" id="IPR046947">
    <property type="entry name" value="LytR-like"/>
</dbReference>